<name>A0A7S0JEG5_9EUKA</name>
<reference evidence="2" key="1">
    <citation type="submission" date="2021-01" db="EMBL/GenBank/DDBJ databases">
        <authorList>
            <person name="Corre E."/>
            <person name="Pelletier E."/>
            <person name="Niang G."/>
            <person name="Scheremetjew M."/>
            <person name="Finn R."/>
            <person name="Kale V."/>
            <person name="Holt S."/>
            <person name="Cochrane G."/>
            <person name="Meng A."/>
            <person name="Brown T."/>
            <person name="Cohen L."/>
        </authorList>
    </citation>
    <scope>NUCLEOTIDE SEQUENCE</scope>
    <source>
        <strain evidence="2">RCC1130</strain>
    </source>
</reference>
<gene>
    <name evidence="2" type="ORF">CLEP1334_LOCUS24374</name>
</gene>
<sequence length="101" mass="10875">MRRVMLLCGTIFSLCAAPASIYEPTVAQWLEELKAQSDLAQAGGPSGLDADLLFAALPNAATGETDVTAGSWIRKNAPVVAEEQDEELHASLWQNGNDFLW</sequence>
<evidence type="ECO:0008006" key="3">
    <source>
        <dbReference type="Google" id="ProtNLM"/>
    </source>
</evidence>
<feature type="signal peptide" evidence="1">
    <location>
        <begin position="1"/>
        <end position="21"/>
    </location>
</feature>
<accession>A0A7S0JEG5</accession>
<evidence type="ECO:0000256" key="1">
    <source>
        <dbReference type="SAM" id="SignalP"/>
    </source>
</evidence>
<evidence type="ECO:0000313" key="2">
    <source>
        <dbReference type="EMBL" id="CAD8549084.1"/>
    </source>
</evidence>
<protein>
    <recommendedName>
        <fullName evidence="3">Phospholipase B-like</fullName>
    </recommendedName>
</protein>
<dbReference type="AlphaFoldDB" id="A0A7S0JEG5"/>
<keyword evidence="1" id="KW-0732">Signal</keyword>
<proteinExistence type="predicted"/>
<feature type="chain" id="PRO_5031279314" description="Phospholipase B-like" evidence="1">
    <location>
        <begin position="22"/>
        <end position="101"/>
    </location>
</feature>
<dbReference type="EMBL" id="HBER01048586">
    <property type="protein sequence ID" value="CAD8549084.1"/>
    <property type="molecule type" value="Transcribed_RNA"/>
</dbReference>
<organism evidence="2">
    <name type="scientific">Calcidiscus leptoporus</name>
    <dbReference type="NCBI Taxonomy" id="127549"/>
    <lineage>
        <taxon>Eukaryota</taxon>
        <taxon>Haptista</taxon>
        <taxon>Haptophyta</taxon>
        <taxon>Prymnesiophyceae</taxon>
        <taxon>Coccolithales</taxon>
        <taxon>Calcidiscaceae</taxon>
        <taxon>Calcidiscus</taxon>
    </lineage>
</organism>